<dbReference type="Proteomes" id="UP001381693">
    <property type="component" value="Unassembled WGS sequence"/>
</dbReference>
<comment type="caution">
    <text evidence="1">The sequence shown here is derived from an EMBL/GenBank/DDBJ whole genome shotgun (WGS) entry which is preliminary data.</text>
</comment>
<organism evidence="1 2">
    <name type="scientific">Halocaridina rubra</name>
    <name type="common">Hawaiian red shrimp</name>
    <dbReference type="NCBI Taxonomy" id="373956"/>
    <lineage>
        <taxon>Eukaryota</taxon>
        <taxon>Metazoa</taxon>
        <taxon>Ecdysozoa</taxon>
        <taxon>Arthropoda</taxon>
        <taxon>Crustacea</taxon>
        <taxon>Multicrustacea</taxon>
        <taxon>Malacostraca</taxon>
        <taxon>Eumalacostraca</taxon>
        <taxon>Eucarida</taxon>
        <taxon>Decapoda</taxon>
        <taxon>Pleocyemata</taxon>
        <taxon>Caridea</taxon>
        <taxon>Atyoidea</taxon>
        <taxon>Atyidae</taxon>
        <taxon>Halocaridina</taxon>
    </lineage>
</organism>
<name>A0AAN9A1Z3_HALRR</name>
<gene>
    <name evidence="1" type="ORF">SK128_023249</name>
</gene>
<dbReference type="EMBL" id="JAXCGZ010008808">
    <property type="protein sequence ID" value="KAK7077451.1"/>
    <property type="molecule type" value="Genomic_DNA"/>
</dbReference>
<sequence length="189" mass="22001">MPKVRASRTVTSNSRILAFEEAHRKDFSVEEASLKDLLHWKKLTITGVYFWKPKVRASRTVTSNSRILAFEEDHRKDFSVEEASRKWSLSLEVRSSRVVTKSCIILETSNPRTLWLLKSIPVKDLLHWKKLVITGVYLWKPKVRASRTVTSNSRILAFEKAHRKDFSMEEESLKWGLSLEVRSSRVVTE</sequence>
<keyword evidence="2" id="KW-1185">Reference proteome</keyword>
<accession>A0AAN9A1Z3</accession>
<proteinExistence type="predicted"/>
<evidence type="ECO:0000313" key="2">
    <source>
        <dbReference type="Proteomes" id="UP001381693"/>
    </source>
</evidence>
<evidence type="ECO:0000313" key="1">
    <source>
        <dbReference type="EMBL" id="KAK7077451.1"/>
    </source>
</evidence>
<protein>
    <submittedName>
        <fullName evidence="1">Uncharacterized protein</fullName>
    </submittedName>
</protein>
<dbReference type="AlphaFoldDB" id="A0AAN9A1Z3"/>
<reference evidence="1 2" key="1">
    <citation type="submission" date="2023-11" db="EMBL/GenBank/DDBJ databases">
        <title>Halocaridina rubra genome assembly.</title>
        <authorList>
            <person name="Smith C."/>
        </authorList>
    </citation>
    <scope>NUCLEOTIDE SEQUENCE [LARGE SCALE GENOMIC DNA]</scope>
    <source>
        <strain evidence="1">EP-1</strain>
        <tissue evidence="1">Whole</tissue>
    </source>
</reference>